<evidence type="ECO:0000313" key="4">
    <source>
        <dbReference type="Proteomes" id="UP000054477"/>
    </source>
</evidence>
<dbReference type="EMBL" id="KN838583">
    <property type="protein sequence ID" value="KIK03148.1"/>
    <property type="molecule type" value="Genomic_DNA"/>
</dbReference>
<gene>
    <name evidence="3" type="ORF">K443DRAFT_121597</name>
</gene>
<proteinExistence type="inferred from homology"/>
<keyword evidence="4" id="KW-1185">Reference proteome</keyword>
<name>A0A0C9Y4Y7_9AGAR</name>
<dbReference type="Pfam" id="PF08593">
    <property type="entry name" value="Mug135_C"/>
    <property type="match status" value="1"/>
</dbReference>
<protein>
    <recommendedName>
        <fullName evidence="2">Mug135-like C-terminal domain-containing protein</fullName>
    </recommendedName>
</protein>
<feature type="domain" description="Mug135-like C-terminal" evidence="2">
    <location>
        <begin position="75"/>
        <end position="150"/>
    </location>
</feature>
<sequence>MLTISRRLAIAELNRASIDDVGRAILYESSAADIGPVVAPPWFAPVQQQLNNIHQQLNNIQRQLNRTDAKGSRALNATNGEGTFLPFEVVLFVDGTDPTAPPHNLPALTSTVVIDGLQGVQATDYLNGYNIAVPHLIDNRLNALKVYIGRRML</sequence>
<evidence type="ECO:0000259" key="2">
    <source>
        <dbReference type="Pfam" id="PF08593"/>
    </source>
</evidence>
<reference evidence="4" key="2">
    <citation type="submission" date="2015-01" db="EMBL/GenBank/DDBJ databases">
        <title>Evolutionary Origins and Diversification of the Mycorrhizal Mutualists.</title>
        <authorList>
            <consortium name="DOE Joint Genome Institute"/>
            <consortium name="Mycorrhizal Genomics Consortium"/>
            <person name="Kohler A."/>
            <person name="Kuo A."/>
            <person name="Nagy L.G."/>
            <person name="Floudas D."/>
            <person name="Copeland A."/>
            <person name="Barry K.W."/>
            <person name="Cichocki N."/>
            <person name="Veneault-Fourrey C."/>
            <person name="LaButti K."/>
            <person name="Lindquist E.A."/>
            <person name="Lipzen A."/>
            <person name="Lundell T."/>
            <person name="Morin E."/>
            <person name="Murat C."/>
            <person name="Riley R."/>
            <person name="Ohm R."/>
            <person name="Sun H."/>
            <person name="Tunlid A."/>
            <person name="Henrissat B."/>
            <person name="Grigoriev I.V."/>
            <person name="Hibbett D.S."/>
            <person name="Martin F."/>
        </authorList>
    </citation>
    <scope>NUCLEOTIDE SEQUENCE [LARGE SCALE GENOMIC DNA]</scope>
    <source>
        <strain evidence="4">LaAM-08-1</strain>
    </source>
</reference>
<dbReference type="InterPro" id="IPR013902">
    <property type="entry name" value="Mug135-like_C"/>
</dbReference>
<accession>A0A0C9Y4Y7</accession>
<reference evidence="3 4" key="1">
    <citation type="submission" date="2014-04" db="EMBL/GenBank/DDBJ databases">
        <authorList>
            <consortium name="DOE Joint Genome Institute"/>
            <person name="Kuo A."/>
            <person name="Kohler A."/>
            <person name="Nagy L.G."/>
            <person name="Floudas D."/>
            <person name="Copeland A."/>
            <person name="Barry K.W."/>
            <person name="Cichocki N."/>
            <person name="Veneault-Fourrey C."/>
            <person name="LaButti K."/>
            <person name="Lindquist E.A."/>
            <person name="Lipzen A."/>
            <person name="Lundell T."/>
            <person name="Morin E."/>
            <person name="Murat C."/>
            <person name="Sun H."/>
            <person name="Tunlid A."/>
            <person name="Henrissat B."/>
            <person name="Grigoriev I.V."/>
            <person name="Hibbett D.S."/>
            <person name="Martin F."/>
            <person name="Nordberg H.P."/>
            <person name="Cantor M.N."/>
            <person name="Hua S.X."/>
        </authorList>
    </citation>
    <scope>NUCLEOTIDE SEQUENCE [LARGE SCALE GENOMIC DNA]</scope>
    <source>
        <strain evidence="3 4">LaAM-08-1</strain>
    </source>
</reference>
<evidence type="ECO:0000256" key="1">
    <source>
        <dbReference type="ARBA" id="ARBA00005788"/>
    </source>
</evidence>
<dbReference type="OrthoDB" id="3056402at2759"/>
<comment type="similarity">
    <text evidence="1">Belongs to the UPF0612 family.</text>
</comment>
<evidence type="ECO:0000313" key="3">
    <source>
        <dbReference type="EMBL" id="KIK03148.1"/>
    </source>
</evidence>
<dbReference type="Proteomes" id="UP000054477">
    <property type="component" value="Unassembled WGS sequence"/>
</dbReference>
<dbReference type="HOGENOM" id="CLU_1713563_0_0_1"/>
<dbReference type="AlphaFoldDB" id="A0A0C9Y4Y7"/>
<organism evidence="3 4">
    <name type="scientific">Laccaria amethystina LaAM-08-1</name>
    <dbReference type="NCBI Taxonomy" id="1095629"/>
    <lineage>
        <taxon>Eukaryota</taxon>
        <taxon>Fungi</taxon>
        <taxon>Dikarya</taxon>
        <taxon>Basidiomycota</taxon>
        <taxon>Agaricomycotina</taxon>
        <taxon>Agaricomycetes</taxon>
        <taxon>Agaricomycetidae</taxon>
        <taxon>Agaricales</taxon>
        <taxon>Agaricineae</taxon>
        <taxon>Hydnangiaceae</taxon>
        <taxon>Laccaria</taxon>
    </lineage>
</organism>